<dbReference type="PANTHER" id="PTHR22920:SF7">
    <property type="entry name" value="MSP DOMAIN-CONTAINING PROTEIN-RELATED"/>
    <property type="match status" value="1"/>
</dbReference>
<evidence type="ECO:0000313" key="3">
    <source>
        <dbReference type="Proteomes" id="UP000005239"/>
    </source>
</evidence>
<keyword evidence="3" id="KW-1185">Reference proteome</keyword>
<accession>A0A2A6BQH0</accession>
<dbReference type="InterPro" id="IPR013783">
    <property type="entry name" value="Ig-like_fold"/>
</dbReference>
<reference evidence="2" key="2">
    <citation type="submission" date="2022-06" db="UniProtKB">
        <authorList>
            <consortium name="EnsemblMetazoa"/>
        </authorList>
    </citation>
    <scope>IDENTIFICATION</scope>
    <source>
        <strain evidence="2">PS312</strain>
    </source>
</reference>
<dbReference type="Proteomes" id="UP000005239">
    <property type="component" value="Unassembled WGS sequence"/>
</dbReference>
<reference evidence="3" key="1">
    <citation type="journal article" date="2008" name="Nat. Genet.">
        <title>The Pristionchus pacificus genome provides a unique perspective on nematode lifestyle and parasitism.</title>
        <authorList>
            <person name="Dieterich C."/>
            <person name="Clifton S.W."/>
            <person name="Schuster L.N."/>
            <person name="Chinwalla A."/>
            <person name="Delehaunty K."/>
            <person name="Dinkelacker I."/>
            <person name="Fulton L."/>
            <person name="Fulton R."/>
            <person name="Godfrey J."/>
            <person name="Minx P."/>
            <person name="Mitreva M."/>
            <person name="Roeseler W."/>
            <person name="Tian H."/>
            <person name="Witte H."/>
            <person name="Yang S.P."/>
            <person name="Wilson R.K."/>
            <person name="Sommer R.J."/>
        </authorList>
    </citation>
    <scope>NUCLEOTIDE SEQUENCE [LARGE SCALE GENOMIC DNA]</scope>
    <source>
        <strain evidence="3">PS312</strain>
    </source>
</reference>
<organism evidence="2 3">
    <name type="scientific">Pristionchus pacificus</name>
    <name type="common">Parasitic nematode worm</name>
    <dbReference type="NCBI Taxonomy" id="54126"/>
    <lineage>
        <taxon>Eukaryota</taxon>
        <taxon>Metazoa</taxon>
        <taxon>Ecdysozoa</taxon>
        <taxon>Nematoda</taxon>
        <taxon>Chromadorea</taxon>
        <taxon>Rhabditida</taxon>
        <taxon>Rhabditina</taxon>
        <taxon>Diplogasteromorpha</taxon>
        <taxon>Diplogasteroidea</taxon>
        <taxon>Neodiplogasteridae</taxon>
        <taxon>Pristionchus</taxon>
    </lineage>
</organism>
<dbReference type="SUPFAM" id="SSF49354">
    <property type="entry name" value="PapD-like"/>
    <property type="match status" value="1"/>
</dbReference>
<feature type="region of interest" description="Disordered" evidence="1">
    <location>
        <begin position="118"/>
        <end position="138"/>
    </location>
</feature>
<feature type="compositionally biased region" description="Low complexity" evidence="1">
    <location>
        <begin position="120"/>
        <end position="129"/>
    </location>
</feature>
<evidence type="ECO:0000313" key="2">
    <source>
        <dbReference type="EnsemblMetazoa" id="PPA00772.1"/>
    </source>
</evidence>
<dbReference type="InterPro" id="IPR051155">
    <property type="entry name" value="Nematode_MSP"/>
</dbReference>
<proteinExistence type="predicted"/>
<gene>
    <name evidence="2" type="primary">WBGene00090326</name>
</gene>
<name>A0A2A6BQH0_PRIPA</name>
<dbReference type="PANTHER" id="PTHR22920">
    <property type="entry name" value="MAJOR SPERM PROTEIN"/>
    <property type="match status" value="1"/>
</dbReference>
<dbReference type="InterPro" id="IPR008962">
    <property type="entry name" value="PapD-like_sf"/>
</dbReference>
<dbReference type="AlphaFoldDB" id="A0A2A6BQH0"/>
<protein>
    <submittedName>
        <fullName evidence="2">Uncharacterized protein</fullName>
    </submittedName>
</protein>
<evidence type="ECO:0000256" key="1">
    <source>
        <dbReference type="SAM" id="MobiDB-lite"/>
    </source>
</evidence>
<sequence length="226" mass="25397">MFTIQDTNNDRITIEWTNTPDGAAKQFRREWFQGDGMVRRKNLPIDALFIAQEYLALEQMLRSVVFATLISSVCAQIDFPRLMQPILQPTWLLSPFTQPLPELPGLPGIGVKQECCNGQTTTEEPTTTEDPNKSTTTNGYQALGWETDDDGNVFWGNDIGKIYLYQMPAEKYWAPIPKDWPEGPLVGSLWPDSPNYKPIPPGYIIPGGIKTGIQVPFPPNTPKQVK</sequence>
<dbReference type="EnsemblMetazoa" id="PPA00772.1">
    <property type="protein sequence ID" value="PPA00772.1"/>
    <property type="gene ID" value="WBGene00090326"/>
</dbReference>
<accession>A0A8R1U220</accession>
<dbReference type="Gene3D" id="2.60.40.10">
    <property type="entry name" value="Immunoglobulins"/>
    <property type="match status" value="1"/>
</dbReference>